<protein>
    <submittedName>
        <fullName evidence="1">Uncharacterized protein</fullName>
    </submittedName>
</protein>
<organism evidence="1">
    <name type="scientific">Polytomella parva</name>
    <dbReference type="NCBI Taxonomy" id="51329"/>
    <lineage>
        <taxon>Eukaryota</taxon>
        <taxon>Viridiplantae</taxon>
        <taxon>Chlorophyta</taxon>
        <taxon>core chlorophytes</taxon>
        <taxon>Chlorophyceae</taxon>
        <taxon>CS clade</taxon>
        <taxon>Chlamydomonadales</taxon>
        <taxon>Chlamydomonadaceae</taxon>
        <taxon>Polytomella</taxon>
    </lineage>
</organism>
<accession>A0A7S0UU72</accession>
<gene>
    <name evidence="1" type="ORF">PPAR00522_LOCUS5648</name>
</gene>
<evidence type="ECO:0000313" key="1">
    <source>
        <dbReference type="EMBL" id="CAD8769250.1"/>
    </source>
</evidence>
<proteinExistence type="predicted"/>
<dbReference type="Pfam" id="PF08819">
    <property type="entry name" value="DUF1802"/>
    <property type="match status" value="1"/>
</dbReference>
<name>A0A7S0UU72_9CHLO</name>
<dbReference type="EMBL" id="HBFM01008848">
    <property type="protein sequence ID" value="CAD8769250.1"/>
    <property type="molecule type" value="Transcribed_RNA"/>
</dbReference>
<sequence>MLLSSRVVSNDNFRHKNTTRFLYNKQLKAKNERSSCNLESSKHVLKEWSVVIGALLSGEQNILFRKGGIKEPVFKPIAKKFLLFPTSFHSEQKLLKSHVEASYPQELKFDPKAVDIIPVEAYAEVTGAWTTTDPSVVESLSSYHITTNAVLESRLKWKKKQPITILELRIFRLNKPISIPRQDSLFGCFSWVDLEDGITLTSKEISWAGTPVIDDATFEKKQKDLRKRLLTSQATEIVF</sequence>
<reference evidence="1" key="1">
    <citation type="submission" date="2021-01" db="EMBL/GenBank/DDBJ databases">
        <authorList>
            <person name="Corre E."/>
            <person name="Pelletier E."/>
            <person name="Niang G."/>
            <person name="Scheremetjew M."/>
            <person name="Finn R."/>
            <person name="Kale V."/>
            <person name="Holt S."/>
            <person name="Cochrane G."/>
            <person name="Meng A."/>
            <person name="Brown T."/>
            <person name="Cohen L."/>
        </authorList>
    </citation>
    <scope>NUCLEOTIDE SEQUENCE</scope>
    <source>
        <strain evidence="1">SAG 63-3</strain>
    </source>
</reference>
<dbReference type="AlphaFoldDB" id="A0A7S0UU72"/>
<dbReference type="InterPro" id="IPR014923">
    <property type="entry name" value="DUF1802"/>
</dbReference>